<dbReference type="AlphaFoldDB" id="A0A1E3Q6P4"/>
<dbReference type="Proteomes" id="UP000094385">
    <property type="component" value="Unassembled WGS sequence"/>
</dbReference>
<dbReference type="EMBL" id="KV454295">
    <property type="protein sequence ID" value="ODQ72822.1"/>
    <property type="molecule type" value="Genomic_DNA"/>
</dbReference>
<gene>
    <name evidence="1" type="ORF">LIPSTDRAFT_309251</name>
</gene>
<proteinExistence type="predicted"/>
<accession>A0A1E3Q6P4</accession>
<evidence type="ECO:0000313" key="2">
    <source>
        <dbReference type="Proteomes" id="UP000094385"/>
    </source>
</evidence>
<sequence length="158" mass="18468">MVPAGSKLGGLDIRQVARDLVRVTQTDIVTVTVQSQSHRSFRRLFLILRVQLSLSHHFIHLLQERTSFVCWSCYYYLLSTLPINYIAVSSKCRQLNSKNHLRLLIDRSWHRRTRSNPNRVSSFKYEYELLDNCKWRCCGVLPSLAELYCGCVSNILLY</sequence>
<name>A0A1E3Q6P4_LIPST</name>
<keyword evidence="2" id="KW-1185">Reference proteome</keyword>
<protein>
    <submittedName>
        <fullName evidence="1">Uncharacterized protein</fullName>
    </submittedName>
</protein>
<reference evidence="1 2" key="1">
    <citation type="journal article" date="2016" name="Proc. Natl. Acad. Sci. U.S.A.">
        <title>Comparative genomics of biotechnologically important yeasts.</title>
        <authorList>
            <person name="Riley R."/>
            <person name="Haridas S."/>
            <person name="Wolfe K.H."/>
            <person name="Lopes M.R."/>
            <person name="Hittinger C.T."/>
            <person name="Goeker M."/>
            <person name="Salamov A.A."/>
            <person name="Wisecaver J.H."/>
            <person name="Long T.M."/>
            <person name="Calvey C.H."/>
            <person name="Aerts A.L."/>
            <person name="Barry K.W."/>
            <person name="Choi C."/>
            <person name="Clum A."/>
            <person name="Coughlan A.Y."/>
            <person name="Deshpande S."/>
            <person name="Douglass A.P."/>
            <person name="Hanson S.J."/>
            <person name="Klenk H.-P."/>
            <person name="LaButti K.M."/>
            <person name="Lapidus A."/>
            <person name="Lindquist E.A."/>
            <person name="Lipzen A.M."/>
            <person name="Meier-Kolthoff J.P."/>
            <person name="Ohm R.A."/>
            <person name="Otillar R.P."/>
            <person name="Pangilinan J.L."/>
            <person name="Peng Y."/>
            <person name="Rokas A."/>
            <person name="Rosa C.A."/>
            <person name="Scheuner C."/>
            <person name="Sibirny A.A."/>
            <person name="Slot J.C."/>
            <person name="Stielow J.B."/>
            <person name="Sun H."/>
            <person name="Kurtzman C.P."/>
            <person name="Blackwell M."/>
            <person name="Grigoriev I.V."/>
            <person name="Jeffries T.W."/>
        </authorList>
    </citation>
    <scope>NUCLEOTIDE SEQUENCE [LARGE SCALE GENOMIC DNA]</scope>
    <source>
        <strain evidence="1 2">NRRL Y-11557</strain>
    </source>
</reference>
<evidence type="ECO:0000313" key="1">
    <source>
        <dbReference type="EMBL" id="ODQ72822.1"/>
    </source>
</evidence>
<organism evidence="1 2">
    <name type="scientific">Lipomyces starkeyi NRRL Y-11557</name>
    <dbReference type="NCBI Taxonomy" id="675824"/>
    <lineage>
        <taxon>Eukaryota</taxon>
        <taxon>Fungi</taxon>
        <taxon>Dikarya</taxon>
        <taxon>Ascomycota</taxon>
        <taxon>Saccharomycotina</taxon>
        <taxon>Lipomycetes</taxon>
        <taxon>Lipomycetales</taxon>
        <taxon>Lipomycetaceae</taxon>
        <taxon>Lipomyces</taxon>
    </lineage>
</organism>